<dbReference type="Gene3D" id="1.10.150.240">
    <property type="entry name" value="Putative phosphatase, domain 2"/>
    <property type="match status" value="1"/>
</dbReference>
<dbReference type="InterPro" id="IPR023214">
    <property type="entry name" value="HAD_sf"/>
</dbReference>
<dbReference type="InterPro" id="IPR006439">
    <property type="entry name" value="HAD-SF_hydro_IA"/>
</dbReference>
<evidence type="ECO:0000313" key="1">
    <source>
        <dbReference type="EMBL" id="CAB4563706.1"/>
    </source>
</evidence>
<dbReference type="PANTHER" id="PTHR47829:SF1">
    <property type="entry name" value="HAD FAMILY PHOSPHATASE"/>
    <property type="match status" value="1"/>
</dbReference>
<dbReference type="SFLD" id="SFLDG01129">
    <property type="entry name" value="C1.5:_HAD__Beta-PGM__Phosphata"/>
    <property type="match status" value="1"/>
</dbReference>
<dbReference type="NCBIfam" id="TIGR01509">
    <property type="entry name" value="HAD-SF-IA-v3"/>
    <property type="match status" value="1"/>
</dbReference>
<name>A0A6J6DK50_9ZZZZ</name>
<dbReference type="AlphaFoldDB" id="A0A6J6DK50"/>
<dbReference type="EMBL" id="CAEZSR010000069">
    <property type="protein sequence ID" value="CAB4563706.1"/>
    <property type="molecule type" value="Genomic_DNA"/>
</dbReference>
<sequence>MAAVEAAVDAAVEAAVDAAVDAAVEAVVFDFGGVLISPIVEKVAVLAERRNTTMHELLHVLLGPRDSGPDHPWHRCERGEIAVADIQGLLDPWAAEAGITLHGDEIDVLLEGGYRVLTDVIDRVDALRAAGYRTGLLTNTFLEFRETMDADIGFHRFDVVVESFAVGARKPEPAIYEATAAMLGVAHERIVYLDDFDQNLEPATALGWRTIHVTGPEQSLAALDELAPIPRR</sequence>
<dbReference type="Pfam" id="PF00702">
    <property type="entry name" value="Hydrolase"/>
    <property type="match status" value="1"/>
</dbReference>
<protein>
    <submittedName>
        <fullName evidence="1">Unannotated protein</fullName>
    </submittedName>
</protein>
<dbReference type="PRINTS" id="PR00413">
    <property type="entry name" value="HADHALOGNASE"/>
</dbReference>
<dbReference type="Gene3D" id="3.40.50.1000">
    <property type="entry name" value="HAD superfamily/HAD-like"/>
    <property type="match status" value="1"/>
</dbReference>
<accession>A0A6J6DK50</accession>
<dbReference type="CDD" id="cd02603">
    <property type="entry name" value="HAD_sEH-N_like"/>
    <property type="match status" value="1"/>
</dbReference>
<dbReference type="SFLD" id="SFLDS00003">
    <property type="entry name" value="Haloacid_Dehalogenase"/>
    <property type="match status" value="1"/>
</dbReference>
<dbReference type="InterPro" id="IPR036412">
    <property type="entry name" value="HAD-like_sf"/>
</dbReference>
<proteinExistence type="predicted"/>
<dbReference type="SUPFAM" id="SSF56784">
    <property type="entry name" value="HAD-like"/>
    <property type="match status" value="1"/>
</dbReference>
<organism evidence="1">
    <name type="scientific">freshwater metagenome</name>
    <dbReference type="NCBI Taxonomy" id="449393"/>
    <lineage>
        <taxon>unclassified sequences</taxon>
        <taxon>metagenomes</taxon>
        <taxon>ecological metagenomes</taxon>
    </lineage>
</organism>
<dbReference type="InterPro" id="IPR023198">
    <property type="entry name" value="PGP-like_dom2"/>
</dbReference>
<gene>
    <name evidence="1" type="ORF">UFOPK1493_01954</name>
</gene>
<dbReference type="PANTHER" id="PTHR47829">
    <property type="entry name" value="HYDROLASE, PUTATIVE (AFU_ORTHOLOGUE AFUA_1G12880)-RELATED"/>
    <property type="match status" value="1"/>
</dbReference>
<dbReference type="InterPro" id="IPR052898">
    <property type="entry name" value="ACAD10-like"/>
</dbReference>
<reference evidence="1" key="1">
    <citation type="submission" date="2020-05" db="EMBL/GenBank/DDBJ databases">
        <authorList>
            <person name="Chiriac C."/>
            <person name="Salcher M."/>
            <person name="Ghai R."/>
            <person name="Kavagutti S V."/>
        </authorList>
    </citation>
    <scope>NUCLEOTIDE SEQUENCE</scope>
</reference>